<dbReference type="Proteomes" id="UP001153331">
    <property type="component" value="Unassembled WGS sequence"/>
</dbReference>
<protein>
    <submittedName>
        <fullName evidence="1">Uncharacterized protein</fullName>
    </submittedName>
</protein>
<reference evidence="1" key="1">
    <citation type="submission" date="2022-11" db="EMBL/GenBank/DDBJ databases">
        <title>Genome Sequence of Boeremia exigua.</title>
        <authorList>
            <person name="Buettner E."/>
        </authorList>
    </citation>
    <scope>NUCLEOTIDE SEQUENCE</scope>
    <source>
        <strain evidence="1">CU02</strain>
    </source>
</reference>
<name>A0ACC2IBH1_9PLEO</name>
<sequence>MPEAKADAPGGDARMTALVPNAVTFSKRRLPQPGPLCADDTCSLWKSAGSAGMTLARLADAGTCSKRTTLRQMALGKESFLHTRSSR</sequence>
<accession>A0ACC2IBH1</accession>
<evidence type="ECO:0000313" key="1">
    <source>
        <dbReference type="EMBL" id="KAJ8112493.1"/>
    </source>
</evidence>
<proteinExistence type="predicted"/>
<gene>
    <name evidence="1" type="ORF">OPT61_g5151</name>
</gene>
<evidence type="ECO:0000313" key="2">
    <source>
        <dbReference type="Proteomes" id="UP001153331"/>
    </source>
</evidence>
<keyword evidence="2" id="KW-1185">Reference proteome</keyword>
<organism evidence="1 2">
    <name type="scientific">Boeremia exigua</name>
    <dbReference type="NCBI Taxonomy" id="749465"/>
    <lineage>
        <taxon>Eukaryota</taxon>
        <taxon>Fungi</taxon>
        <taxon>Dikarya</taxon>
        <taxon>Ascomycota</taxon>
        <taxon>Pezizomycotina</taxon>
        <taxon>Dothideomycetes</taxon>
        <taxon>Pleosporomycetidae</taxon>
        <taxon>Pleosporales</taxon>
        <taxon>Pleosporineae</taxon>
        <taxon>Didymellaceae</taxon>
        <taxon>Boeremia</taxon>
    </lineage>
</organism>
<dbReference type="EMBL" id="JAPHNI010000320">
    <property type="protein sequence ID" value="KAJ8112493.1"/>
    <property type="molecule type" value="Genomic_DNA"/>
</dbReference>
<comment type="caution">
    <text evidence="1">The sequence shown here is derived from an EMBL/GenBank/DDBJ whole genome shotgun (WGS) entry which is preliminary data.</text>
</comment>